<dbReference type="PANTHER" id="PTHR19229">
    <property type="entry name" value="ATP-BINDING CASSETTE TRANSPORTER SUBFAMILY A ABCA"/>
    <property type="match status" value="1"/>
</dbReference>
<feature type="domain" description="ABC transporter" evidence="2">
    <location>
        <begin position="73"/>
        <end position="103"/>
    </location>
</feature>
<dbReference type="AlphaFoldDB" id="A0A8K0I419"/>
<dbReference type="Pfam" id="PF00005">
    <property type="entry name" value="ABC_tran"/>
    <property type="match status" value="1"/>
</dbReference>
<proteinExistence type="inferred from homology"/>
<protein>
    <recommendedName>
        <fullName evidence="2">ABC transporter domain-containing protein</fullName>
    </recommendedName>
</protein>
<dbReference type="Proteomes" id="UP000797356">
    <property type="component" value="Chromosome 3"/>
</dbReference>
<comment type="caution">
    <text evidence="3">The sequence shown here is derived from an EMBL/GenBank/DDBJ whole genome shotgun (WGS) entry which is preliminary data.</text>
</comment>
<dbReference type="GO" id="GO:0016020">
    <property type="term" value="C:membrane"/>
    <property type="evidence" value="ECO:0007669"/>
    <property type="project" value="InterPro"/>
</dbReference>
<sequence>MVSTSTSATVVAVSAIAAAMPRCCHRRHAAAPKKRQVVEQLLQEPSTSHAIICDNLKKVNPGRDGNPKKLAVRGLSLALPRGECFGMLGPNGAGKTSLINMAVEESLKSVNLFRGGVGDKPAGKYSGGMKWRLSVAISLIGDHKV</sequence>
<organism evidence="3 4">
    <name type="scientific">Cocos nucifera</name>
    <name type="common">Coconut palm</name>
    <dbReference type="NCBI Taxonomy" id="13894"/>
    <lineage>
        <taxon>Eukaryota</taxon>
        <taxon>Viridiplantae</taxon>
        <taxon>Streptophyta</taxon>
        <taxon>Embryophyta</taxon>
        <taxon>Tracheophyta</taxon>
        <taxon>Spermatophyta</taxon>
        <taxon>Magnoliopsida</taxon>
        <taxon>Liliopsida</taxon>
        <taxon>Arecaceae</taxon>
        <taxon>Arecoideae</taxon>
        <taxon>Cocoseae</taxon>
        <taxon>Attaleinae</taxon>
        <taxon>Cocos</taxon>
    </lineage>
</organism>
<accession>A0A8K0I419</accession>
<dbReference type="PANTHER" id="PTHR19229:SF154">
    <property type="entry name" value="ABC TRANSPORTER A FAMILY MEMBER 3-RELATED"/>
    <property type="match status" value="1"/>
</dbReference>
<dbReference type="GO" id="GO:0005524">
    <property type="term" value="F:ATP binding"/>
    <property type="evidence" value="ECO:0007669"/>
    <property type="project" value="InterPro"/>
</dbReference>
<keyword evidence="4" id="KW-1185">Reference proteome</keyword>
<dbReference type="OrthoDB" id="8061355at2759"/>
<evidence type="ECO:0000313" key="4">
    <source>
        <dbReference type="Proteomes" id="UP000797356"/>
    </source>
</evidence>
<evidence type="ECO:0000259" key="2">
    <source>
        <dbReference type="Pfam" id="PF00005"/>
    </source>
</evidence>
<dbReference type="Gene3D" id="3.40.50.300">
    <property type="entry name" value="P-loop containing nucleotide triphosphate hydrolases"/>
    <property type="match status" value="1"/>
</dbReference>
<name>A0A8K0I419_COCNU</name>
<gene>
    <name evidence="3" type="ORF">COCNU_03G015810</name>
</gene>
<dbReference type="SUPFAM" id="SSF52540">
    <property type="entry name" value="P-loop containing nucleoside triphosphate hydrolases"/>
    <property type="match status" value="1"/>
</dbReference>
<reference evidence="3" key="1">
    <citation type="journal article" date="2017" name="Gigascience">
        <title>The genome draft of coconut (Cocos nucifera).</title>
        <authorList>
            <person name="Xiao Y."/>
            <person name="Xu P."/>
            <person name="Fan H."/>
            <person name="Baudouin L."/>
            <person name="Xia W."/>
            <person name="Bocs S."/>
            <person name="Xu J."/>
            <person name="Li Q."/>
            <person name="Guo A."/>
            <person name="Zhou L."/>
            <person name="Li J."/>
            <person name="Wu Y."/>
            <person name="Ma Z."/>
            <person name="Armero A."/>
            <person name="Issali A.E."/>
            <person name="Liu N."/>
            <person name="Peng M."/>
            <person name="Yang Y."/>
        </authorList>
    </citation>
    <scope>NUCLEOTIDE SEQUENCE</scope>
    <source>
        <tissue evidence="3">Spear leaf of Hainan Tall coconut</tissue>
    </source>
</reference>
<dbReference type="InterPro" id="IPR003439">
    <property type="entry name" value="ABC_transporter-like_ATP-bd"/>
</dbReference>
<dbReference type="EMBL" id="CM017874">
    <property type="protein sequence ID" value="KAG1335462.1"/>
    <property type="molecule type" value="Genomic_DNA"/>
</dbReference>
<evidence type="ECO:0000256" key="1">
    <source>
        <dbReference type="ARBA" id="ARBA00008526"/>
    </source>
</evidence>
<dbReference type="GO" id="GO:0016887">
    <property type="term" value="F:ATP hydrolysis activity"/>
    <property type="evidence" value="ECO:0007669"/>
    <property type="project" value="InterPro"/>
</dbReference>
<dbReference type="GO" id="GO:0140359">
    <property type="term" value="F:ABC-type transporter activity"/>
    <property type="evidence" value="ECO:0007669"/>
    <property type="project" value="InterPro"/>
</dbReference>
<dbReference type="InterPro" id="IPR026082">
    <property type="entry name" value="ABCA"/>
</dbReference>
<evidence type="ECO:0000313" key="3">
    <source>
        <dbReference type="EMBL" id="KAG1335462.1"/>
    </source>
</evidence>
<comment type="similarity">
    <text evidence="1">Belongs to the ABC transporter superfamily. ABCA family. CPR flippase (TC 3.A.1.211) subfamily.</text>
</comment>
<reference evidence="3" key="2">
    <citation type="submission" date="2019-07" db="EMBL/GenBank/DDBJ databases">
        <authorList>
            <person name="Yang Y."/>
            <person name="Bocs S."/>
            <person name="Baudouin L."/>
        </authorList>
    </citation>
    <scope>NUCLEOTIDE SEQUENCE</scope>
    <source>
        <tissue evidence="3">Spear leaf of Hainan Tall coconut</tissue>
    </source>
</reference>
<dbReference type="GO" id="GO:0005319">
    <property type="term" value="F:lipid transporter activity"/>
    <property type="evidence" value="ECO:0007669"/>
    <property type="project" value="TreeGrafter"/>
</dbReference>
<dbReference type="InterPro" id="IPR027417">
    <property type="entry name" value="P-loop_NTPase"/>
</dbReference>